<dbReference type="NCBIfam" id="TIGR01568">
    <property type="entry name" value="A_thal_3678"/>
    <property type="match status" value="1"/>
</dbReference>
<gene>
    <name evidence="10" type="ORF">CJ030_MR2G009985</name>
    <name evidence="9" type="ORF">CJ030_MR2G009986</name>
</gene>
<feature type="region of interest" description="Disordered" evidence="7">
    <location>
        <begin position="204"/>
        <end position="236"/>
    </location>
</feature>
<reference evidence="10" key="1">
    <citation type="submission" date="2018-07" db="EMBL/GenBank/DDBJ databases">
        <authorList>
            <person name="Gao Z.-S."/>
            <person name="Jia H.-M."/>
            <person name="Jia H.-J."/>
            <person name="Cai Q.-L."/>
            <person name="Wang Y."/>
            <person name="Zhao H.-B."/>
        </authorList>
    </citation>
    <scope>NUCLEOTIDE SEQUENCE</scope>
    <source>
        <tissue evidence="10">Leaves</tissue>
    </source>
</reference>
<reference evidence="10 11" key="2">
    <citation type="journal article" date="2019" name="Plant Biotechnol. J.">
        <title>The red bayberry genome and genetic basis of sex determination.</title>
        <authorList>
            <person name="Jia H.M."/>
            <person name="Jia H.J."/>
            <person name="Cai Q.L."/>
            <person name="Wang Y."/>
            <person name="Zhao H.B."/>
            <person name="Yang W.F."/>
            <person name="Wang G.Y."/>
            <person name="Li Y.H."/>
            <person name="Zhan D.L."/>
            <person name="Shen Y.T."/>
            <person name="Niu Q.F."/>
            <person name="Chang L."/>
            <person name="Qiu J."/>
            <person name="Zhao L."/>
            <person name="Xie H.B."/>
            <person name="Fu W.Y."/>
            <person name="Jin J."/>
            <person name="Li X.W."/>
            <person name="Jiao Y."/>
            <person name="Zhou C.C."/>
            <person name="Tu T."/>
            <person name="Chai C.Y."/>
            <person name="Gao J.L."/>
            <person name="Fan L.J."/>
            <person name="van de Weg E."/>
            <person name="Wang J.Y."/>
            <person name="Gao Z.S."/>
        </authorList>
    </citation>
    <scope>NUCLEOTIDE SEQUENCE [LARGE SCALE GENOMIC DNA]</scope>
    <source>
        <tissue evidence="10">Leaves</tissue>
    </source>
</reference>
<feature type="compositionally biased region" description="Low complexity" evidence="7">
    <location>
        <begin position="294"/>
        <end position="310"/>
    </location>
</feature>
<dbReference type="InterPro" id="IPR006458">
    <property type="entry name" value="Ovate_C"/>
</dbReference>
<dbReference type="Pfam" id="PF13724">
    <property type="entry name" value="DNA_binding_2"/>
    <property type="match status" value="1"/>
</dbReference>
<feature type="region of interest" description="Disordered" evidence="7">
    <location>
        <begin position="28"/>
        <end position="59"/>
    </location>
</feature>
<comment type="function">
    <text evidence="6">Transcriptional repressor that regulates multiple aspects of plant growth and development.</text>
</comment>
<evidence type="ECO:0000259" key="8">
    <source>
        <dbReference type="PROSITE" id="PS51754"/>
    </source>
</evidence>
<feature type="compositionally biased region" description="Basic residues" evidence="7">
    <location>
        <begin position="28"/>
        <end position="40"/>
    </location>
</feature>
<comment type="subcellular location">
    <subcellularLocation>
        <location evidence="1 6">Nucleus</location>
    </subcellularLocation>
</comment>
<comment type="caution">
    <text evidence="10">The sequence shown here is derived from an EMBL/GenBank/DDBJ whole genome shotgun (WGS) entry which is preliminary data.</text>
</comment>
<feature type="compositionally biased region" description="Basic and acidic residues" evidence="7">
    <location>
        <begin position="138"/>
        <end position="151"/>
    </location>
</feature>
<dbReference type="Proteomes" id="UP000516437">
    <property type="component" value="Chromosome 2"/>
</dbReference>
<feature type="domain" description="OVATE" evidence="8">
    <location>
        <begin position="316"/>
        <end position="375"/>
    </location>
</feature>
<name>A0A6A1WJG6_9ROSI</name>
<dbReference type="AlphaFoldDB" id="A0A6A1WJG6"/>
<evidence type="ECO:0000313" key="11">
    <source>
        <dbReference type="Proteomes" id="UP000516437"/>
    </source>
</evidence>
<reference evidence="10" key="3">
    <citation type="submission" date="2019-09" db="EMBL/GenBank/DDBJ databases">
        <authorList>
            <person name="Gao Z."/>
        </authorList>
    </citation>
    <scope>NUCLEOTIDE SEQUENCE</scope>
    <source>
        <tissue evidence="10">Leaves</tissue>
    </source>
</reference>
<evidence type="ECO:0000256" key="2">
    <source>
        <dbReference type="ARBA" id="ARBA00022491"/>
    </source>
</evidence>
<evidence type="ECO:0000313" key="9">
    <source>
        <dbReference type="EMBL" id="KAB1224605.1"/>
    </source>
</evidence>
<keyword evidence="2 6" id="KW-0678">Repressor</keyword>
<keyword evidence="11" id="KW-1185">Reference proteome</keyword>
<dbReference type="EMBL" id="RXIC02000020">
    <property type="protein sequence ID" value="KAB1224605.1"/>
    <property type="molecule type" value="Genomic_DNA"/>
</dbReference>
<dbReference type="PROSITE" id="PS51754">
    <property type="entry name" value="OVATE"/>
    <property type="match status" value="1"/>
</dbReference>
<accession>A0A6A1WJG6</accession>
<dbReference type="InterPro" id="IPR025830">
    <property type="entry name" value="DNA_bnd_dom_ovate"/>
</dbReference>
<evidence type="ECO:0000256" key="4">
    <source>
        <dbReference type="ARBA" id="ARBA00023163"/>
    </source>
</evidence>
<feature type="region of interest" description="Disordered" evidence="7">
    <location>
        <begin position="291"/>
        <end position="310"/>
    </location>
</feature>
<keyword evidence="5 6" id="KW-0539">Nucleus</keyword>
<evidence type="ECO:0000256" key="1">
    <source>
        <dbReference type="ARBA" id="ARBA00004123"/>
    </source>
</evidence>
<sequence length="383" mass="43238">MGNYRFRLSDMMPNAWFYKLKDMGRVRNHHKTAPSKKKKQPTSASVIQPSKPKQPYQNQPRKSYYFTRELITNNLFPDPPRKSTKKRVKQRTVISSPKLVSSSVPAGCSCRATLDSVWAKSDSPPAYLSSPLDSSPEPETHEPELRSDRILPTESFDGMVLRSRTCACKANSNAGDIVIDVDEKSFAGKIEKLDGFDSLPELELPPIITKPPKFDDTGKKGKTGPTKYRRRSSAEFEEANADDNLLSVKVMKEERITMKEQRTSSAKRVSVSSPGVRLRLNSPRIASKKIQVQSRRSISSTSSSSSRGSLSDSFAVVKSSFDPQRDFRESMVEMIVENNIRASKDLEDLLACYLSLNSDEYHSLIIKVFKQIWFDLTDIQLKK</sequence>
<proteinExistence type="predicted"/>
<protein>
    <recommendedName>
        <fullName evidence="6">Transcription repressor</fullName>
    </recommendedName>
    <alternativeName>
        <fullName evidence="6">Ovate family protein</fullName>
    </alternativeName>
</protein>
<keyword evidence="4 6" id="KW-0804">Transcription</keyword>
<dbReference type="EMBL" id="RXIC02000020">
    <property type="protein sequence ID" value="KAB1224606.1"/>
    <property type="molecule type" value="Genomic_DNA"/>
</dbReference>
<dbReference type="GO" id="GO:0005634">
    <property type="term" value="C:nucleus"/>
    <property type="evidence" value="ECO:0007669"/>
    <property type="project" value="UniProtKB-SubCell"/>
</dbReference>
<evidence type="ECO:0000256" key="3">
    <source>
        <dbReference type="ARBA" id="ARBA00023015"/>
    </source>
</evidence>
<dbReference type="PANTHER" id="PTHR33057:SF151">
    <property type="entry name" value="TRANSCRIPTION REPRESSOR OFP1"/>
    <property type="match status" value="1"/>
</dbReference>
<dbReference type="OrthoDB" id="1928390at2759"/>
<evidence type="ECO:0000256" key="6">
    <source>
        <dbReference type="RuleBase" id="RU367028"/>
    </source>
</evidence>
<evidence type="ECO:0000313" key="10">
    <source>
        <dbReference type="EMBL" id="KAB1224606.1"/>
    </source>
</evidence>
<dbReference type="GO" id="GO:0045892">
    <property type="term" value="P:negative regulation of DNA-templated transcription"/>
    <property type="evidence" value="ECO:0007669"/>
    <property type="project" value="UniProtKB-UniRule"/>
</dbReference>
<dbReference type="Pfam" id="PF04844">
    <property type="entry name" value="Ovate"/>
    <property type="match status" value="1"/>
</dbReference>
<keyword evidence="3 6" id="KW-0805">Transcription regulation</keyword>
<evidence type="ECO:0000256" key="7">
    <source>
        <dbReference type="SAM" id="MobiDB-lite"/>
    </source>
</evidence>
<evidence type="ECO:0000256" key="5">
    <source>
        <dbReference type="ARBA" id="ARBA00023242"/>
    </source>
</evidence>
<dbReference type="PANTHER" id="PTHR33057">
    <property type="entry name" value="TRANSCRIPTION REPRESSOR OFP7-RELATED"/>
    <property type="match status" value="1"/>
</dbReference>
<feature type="compositionally biased region" description="Low complexity" evidence="7">
    <location>
        <begin position="128"/>
        <end position="137"/>
    </location>
</feature>
<dbReference type="InterPro" id="IPR038933">
    <property type="entry name" value="Ovate"/>
</dbReference>
<dbReference type="GO" id="GO:0003677">
    <property type="term" value="F:DNA binding"/>
    <property type="evidence" value="ECO:0007669"/>
    <property type="project" value="InterPro"/>
</dbReference>
<organism evidence="10 11">
    <name type="scientific">Morella rubra</name>
    <name type="common">Chinese bayberry</name>
    <dbReference type="NCBI Taxonomy" id="262757"/>
    <lineage>
        <taxon>Eukaryota</taxon>
        <taxon>Viridiplantae</taxon>
        <taxon>Streptophyta</taxon>
        <taxon>Embryophyta</taxon>
        <taxon>Tracheophyta</taxon>
        <taxon>Spermatophyta</taxon>
        <taxon>Magnoliopsida</taxon>
        <taxon>eudicotyledons</taxon>
        <taxon>Gunneridae</taxon>
        <taxon>Pentapetalae</taxon>
        <taxon>rosids</taxon>
        <taxon>fabids</taxon>
        <taxon>Fagales</taxon>
        <taxon>Myricaceae</taxon>
        <taxon>Morella</taxon>
    </lineage>
</organism>
<feature type="region of interest" description="Disordered" evidence="7">
    <location>
        <begin position="125"/>
        <end position="152"/>
    </location>
</feature>